<feature type="domain" description="Transcription regulator PadR N-terminal" evidence="2">
    <location>
        <begin position="11"/>
        <end position="80"/>
    </location>
</feature>
<evidence type="ECO:0000256" key="1">
    <source>
        <dbReference type="SAM" id="Coils"/>
    </source>
</evidence>
<name>A0A859F9X5_9BACI</name>
<dbReference type="PANTHER" id="PTHR43252">
    <property type="entry name" value="TRANSCRIPTIONAL REGULATOR YQJI"/>
    <property type="match status" value="1"/>
</dbReference>
<accession>A0A859F9X5</accession>
<evidence type="ECO:0000313" key="4">
    <source>
        <dbReference type="EMBL" id="QKS70013.1"/>
    </source>
</evidence>
<evidence type="ECO:0000259" key="3">
    <source>
        <dbReference type="Pfam" id="PF10400"/>
    </source>
</evidence>
<evidence type="ECO:0000313" key="5">
    <source>
        <dbReference type="Proteomes" id="UP000318138"/>
    </source>
</evidence>
<dbReference type="InterPro" id="IPR005149">
    <property type="entry name" value="Tscrpt_reg_PadR_N"/>
</dbReference>
<dbReference type="KEGG" id="psua:FLK61_24890"/>
<dbReference type="AlphaFoldDB" id="A0A859F9X5"/>
<dbReference type="Pfam" id="PF03551">
    <property type="entry name" value="PadR"/>
    <property type="match status" value="1"/>
</dbReference>
<dbReference type="InterPro" id="IPR036388">
    <property type="entry name" value="WH-like_DNA-bd_sf"/>
</dbReference>
<dbReference type="PROSITE" id="PS51257">
    <property type="entry name" value="PROKAR_LIPOPROTEIN"/>
    <property type="match status" value="1"/>
</dbReference>
<organism evidence="4 5">
    <name type="scientific">Paenalkalicoccus suaedae</name>
    <dbReference type="NCBI Taxonomy" id="2592382"/>
    <lineage>
        <taxon>Bacteria</taxon>
        <taxon>Bacillati</taxon>
        <taxon>Bacillota</taxon>
        <taxon>Bacilli</taxon>
        <taxon>Bacillales</taxon>
        <taxon>Bacillaceae</taxon>
        <taxon>Paenalkalicoccus</taxon>
    </lineage>
</organism>
<dbReference type="InterPro" id="IPR036390">
    <property type="entry name" value="WH_DNA-bd_sf"/>
</dbReference>
<protein>
    <submittedName>
        <fullName evidence="4">PadR family transcriptional regulator</fullName>
    </submittedName>
</protein>
<reference evidence="5" key="1">
    <citation type="submission" date="2019-07" db="EMBL/GenBank/DDBJ databases">
        <title>Bacillus alkalisoli sp. nov. isolated from saline soil.</title>
        <authorList>
            <person name="Sun J.-Q."/>
            <person name="Xu L."/>
        </authorList>
    </citation>
    <scope>NUCLEOTIDE SEQUENCE [LARGE SCALE GENOMIC DNA]</scope>
    <source>
        <strain evidence="5">M4U3P1</strain>
    </source>
</reference>
<dbReference type="InterPro" id="IPR018309">
    <property type="entry name" value="Tscrpt_reg_PadR_C"/>
</dbReference>
<dbReference type="Pfam" id="PF10400">
    <property type="entry name" value="Vir_act_alpha_C"/>
    <property type="match status" value="1"/>
</dbReference>
<evidence type="ECO:0000259" key="2">
    <source>
        <dbReference type="Pfam" id="PF03551"/>
    </source>
</evidence>
<proteinExistence type="predicted"/>
<keyword evidence="5" id="KW-1185">Reference proteome</keyword>
<dbReference type="RefSeq" id="WP_176008057.1">
    <property type="nucleotide sequence ID" value="NZ_CP041372.2"/>
</dbReference>
<feature type="domain" description="Transcription regulator PadR C-terminal" evidence="3">
    <location>
        <begin position="94"/>
        <end position="175"/>
    </location>
</feature>
<dbReference type="PANTHER" id="PTHR43252:SF6">
    <property type="entry name" value="NEGATIVE TRANSCRIPTION REGULATOR PADR"/>
    <property type="match status" value="1"/>
</dbReference>
<dbReference type="SUPFAM" id="SSF46785">
    <property type="entry name" value="Winged helix' DNA-binding domain"/>
    <property type="match status" value="1"/>
</dbReference>
<dbReference type="EMBL" id="CP041372">
    <property type="protein sequence ID" value="QKS70013.1"/>
    <property type="molecule type" value="Genomic_DNA"/>
</dbReference>
<dbReference type="Gene3D" id="1.10.10.10">
    <property type="entry name" value="Winged helix-like DNA-binding domain superfamily/Winged helix DNA-binding domain"/>
    <property type="match status" value="1"/>
</dbReference>
<dbReference type="Gene3D" id="6.10.140.190">
    <property type="match status" value="1"/>
</dbReference>
<feature type="coiled-coil region" evidence="1">
    <location>
        <begin position="106"/>
        <end position="143"/>
    </location>
</feature>
<gene>
    <name evidence="4" type="ORF">FLK61_24890</name>
</gene>
<dbReference type="Proteomes" id="UP000318138">
    <property type="component" value="Chromosome"/>
</dbReference>
<sequence length="177" mass="20634">MPKTNRTRVAVLGLLTTSCKTGYDMKQFIDQSLAYFWKISYGQIYPTLKQLVEDGAVRIKNENADKKEYEITSVGREELTNWLSELPDALPTQKNELLLKLFFSKNQEVEKSVALLRHQQELLEEKLAAYEAIEEMIRESDEESEDELYWMMTLDHGKRLARASYEWCEASIKTLRG</sequence>
<keyword evidence="1" id="KW-0175">Coiled coil</keyword>